<feature type="coiled-coil region" evidence="1">
    <location>
        <begin position="20"/>
        <end position="47"/>
    </location>
</feature>
<evidence type="ECO:0000256" key="1">
    <source>
        <dbReference type="SAM" id="Coils"/>
    </source>
</evidence>
<dbReference type="CDD" id="cd01465">
    <property type="entry name" value="vWA_subgroup"/>
    <property type="match status" value="1"/>
</dbReference>
<dbReference type="InterPro" id="IPR021908">
    <property type="entry name" value="YfbK_C"/>
</dbReference>
<proteinExistence type="predicted"/>
<dbReference type="Pfam" id="PF12034">
    <property type="entry name" value="YfbK_C"/>
    <property type="match status" value="1"/>
</dbReference>
<keyword evidence="2" id="KW-0472">Membrane</keyword>
<sequence length="716" mass="77689">MKLSVNDPKLTAYALGEIENEEERAAIEKAVAESDELRQAVAEIRDMGALLSAGLGTEAAPELSELDMARMEQAGKKQAGMPATHGGRPVLARILSWPALSAVAAAAAVALFVFVLVPPYETMQPLPEPFVDEFGLVPVDILPSPPEERQDAERDKEKNERLAQAVVTLEKKADVDSANSPAVMADQLFELSPFEVSVAEDIGYASKSTLAASRMPPPGIVDIRQRTEQWNTESYDTIEETGFRSPLVAPLSTFSIDVDTASYANVRRFLNQGQLPPADAVRIEELINYFPYADMAPGKSLEEGGDPFAVHMAQMPAPWNDEHRLLRIALKGYELPWEERPASNLVFLLDVSGSMNNANKLPLVKEAMDLLVRRLDGRDRVAIVVYAGASGLVLPSTTANNRETIAHALQNLSAGGSTNAGAGIQLAYKVARDHFIQDGNNRVILCTDGDFNVGTTNRGELAEIADKQAEQGVSLTILGFGMGNYKDDMLEELSNKGKGSYAYVDSSAEARKVFLEDLTSNLFKIAKDVKIQVEFNPAQVGAYRLIGYENRRLKAEDFNNDKKKAGDIGPGHSVVALYEIIPAGTDIDLPTVDPLRYQDSPGAKSKGSEVATVKLRYKQPDGDVSKLISRTVKRDDLLFIDQASADFRFSAAVAAFGMRLSGSEFIGDFSFNQIESLAAGAIGNDPGGHRSEFTGLVRLAESLKSTPEQIPPRGDR</sequence>
<dbReference type="Pfam" id="PF00092">
    <property type="entry name" value="VWA"/>
    <property type="match status" value="1"/>
</dbReference>
<evidence type="ECO:0000259" key="3">
    <source>
        <dbReference type="PROSITE" id="PS50234"/>
    </source>
</evidence>
<dbReference type="RefSeq" id="WP_163967290.1">
    <property type="nucleotide sequence ID" value="NZ_JAAGNX010000003.1"/>
</dbReference>
<gene>
    <name evidence="4" type="ORF">G0Q06_14015</name>
</gene>
<keyword evidence="5" id="KW-1185">Reference proteome</keyword>
<dbReference type="Proteomes" id="UP000478417">
    <property type="component" value="Unassembled WGS sequence"/>
</dbReference>
<protein>
    <submittedName>
        <fullName evidence="4">DUF3520 domain-containing protein</fullName>
    </submittedName>
</protein>
<evidence type="ECO:0000256" key="2">
    <source>
        <dbReference type="SAM" id="Phobius"/>
    </source>
</evidence>
<dbReference type="Gene3D" id="3.40.50.410">
    <property type="entry name" value="von Willebrand factor, type A domain"/>
    <property type="match status" value="1"/>
</dbReference>
<dbReference type="InterPro" id="IPR002035">
    <property type="entry name" value="VWF_A"/>
</dbReference>
<dbReference type="InterPro" id="IPR022156">
    <property type="entry name" value="Uncharacterised_YfbK_N"/>
</dbReference>
<dbReference type="EMBL" id="JAAGNX010000003">
    <property type="protein sequence ID" value="NDV63575.1"/>
    <property type="molecule type" value="Genomic_DNA"/>
</dbReference>
<dbReference type="InterPro" id="IPR036465">
    <property type="entry name" value="vWFA_dom_sf"/>
</dbReference>
<organism evidence="4 5">
    <name type="scientific">Oceanipulchritudo coccoides</name>
    <dbReference type="NCBI Taxonomy" id="2706888"/>
    <lineage>
        <taxon>Bacteria</taxon>
        <taxon>Pseudomonadati</taxon>
        <taxon>Verrucomicrobiota</taxon>
        <taxon>Opitutia</taxon>
        <taxon>Puniceicoccales</taxon>
        <taxon>Oceanipulchritudinaceae</taxon>
        <taxon>Oceanipulchritudo</taxon>
    </lineage>
</organism>
<dbReference type="PROSITE" id="PS50234">
    <property type="entry name" value="VWFA"/>
    <property type="match status" value="1"/>
</dbReference>
<dbReference type="InterPro" id="IPR051266">
    <property type="entry name" value="CLCR"/>
</dbReference>
<feature type="domain" description="VWFA" evidence="3">
    <location>
        <begin position="344"/>
        <end position="522"/>
    </location>
</feature>
<feature type="transmembrane region" description="Helical" evidence="2">
    <location>
        <begin position="94"/>
        <end position="117"/>
    </location>
</feature>
<dbReference type="SUPFAM" id="SSF53300">
    <property type="entry name" value="vWA-like"/>
    <property type="match status" value="1"/>
</dbReference>
<name>A0A6B2M6Y1_9BACT</name>
<comment type="caution">
    <text evidence="4">The sequence shown here is derived from an EMBL/GenBank/DDBJ whole genome shotgun (WGS) entry which is preliminary data.</text>
</comment>
<evidence type="ECO:0000313" key="5">
    <source>
        <dbReference type="Proteomes" id="UP000478417"/>
    </source>
</evidence>
<keyword evidence="2" id="KW-1133">Transmembrane helix</keyword>
<dbReference type="Pfam" id="PF12450">
    <property type="entry name" value="vWF_A"/>
    <property type="match status" value="1"/>
</dbReference>
<dbReference type="SMART" id="SM00327">
    <property type="entry name" value="VWA"/>
    <property type="match status" value="1"/>
</dbReference>
<accession>A0A6B2M6Y1</accession>
<reference evidence="4 5" key="1">
    <citation type="submission" date="2020-02" db="EMBL/GenBank/DDBJ databases">
        <title>Albibacoteraceae fam. nov., the first described family within the subdivision 4 Verrucomicrobia.</title>
        <authorList>
            <person name="Xi F."/>
        </authorList>
    </citation>
    <scope>NUCLEOTIDE SEQUENCE [LARGE SCALE GENOMIC DNA]</scope>
    <source>
        <strain evidence="4 5">CK1056</strain>
    </source>
</reference>
<dbReference type="PANTHER" id="PTHR10579:SF43">
    <property type="entry name" value="ZINC FINGER (C3HC4-TYPE RING FINGER) FAMILY PROTEIN"/>
    <property type="match status" value="1"/>
</dbReference>
<dbReference type="PANTHER" id="PTHR10579">
    <property type="entry name" value="CALCIUM-ACTIVATED CHLORIDE CHANNEL REGULATOR"/>
    <property type="match status" value="1"/>
</dbReference>
<keyword evidence="2" id="KW-0812">Transmembrane</keyword>
<keyword evidence="1" id="KW-0175">Coiled coil</keyword>
<dbReference type="AlphaFoldDB" id="A0A6B2M6Y1"/>
<evidence type="ECO:0000313" key="4">
    <source>
        <dbReference type="EMBL" id="NDV63575.1"/>
    </source>
</evidence>